<comment type="caution">
    <text evidence="2">The sequence shown here is derived from an EMBL/GenBank/DDBJ whole genome shotgun (WGS) entry which is preliminary data.</text>
</comment>
<keyword evidence="1" id="KW-0812">Transmembrane</keyword>
<feature type="non-terminal residue" evidence="2">
    <location>
        <position position="1"/>
    </location>
</feature>
<organism evidence="2 3">
    <name type="scientific">Vespula maculifrons</name>
    <name type="common">Eastern yellow jacket</name>
    <name type="synonym">Wasp</name>
    <dbReference type="NCBI Taxonomy" id="7453"/>
    <lineage>
        <taxon>Eukaryota</taxon>
        <taxon>Metazoa</taxon>
        <taxon>Ecdysozoa</taxon>
        <taxon>Arthropoda</taxon>
        <taxon>Hexapoda</taxon>
        <taxon>Insecta</taxon>
        <taxon>Pterygota</taxon>
        <taxon>Neoptera</taxon>
        <taxon>Endopterygota</taxon>
        <taxon>Hymenoptera</taxon>
        <taxon>Apocrita</taxon>
        <taxon>Aculeata</taxon>
        <taxon>Vespoidea</taxon>
        <taxon>Vespidae</taxon>
        <taxon>Vespinae</taxon>
        <taxon>Vespula</taxon>
    </lineage>
</organism>
<keyword evidence="1" id="KW-1133">Transmembrane helix</keyword>
<accession>A0ABD2ALC8</accession>
<gene>
    <name evidence="2" type="ORF">V1477_020234</name>
</gene>
<sequence>FTLNFDEYTSQFSRSPQVIEKRYYKYIVISHILTIFYTVYLILNLNCEVGILGFERRQQNRVFDRLLQILVQSCFKFRRVNIAFLARYCKYIVISHILTIFYTVYLILNLNCEVGILGFERRQQNRVFDRLLQLLVQLCFELRGGNLEIFAGCHSRKHRFRTFGDFDNLSPRLDLKIFAGCYSCKALTNS</sequence>
<keyword evidence="1" id="KW-0472">Membrane</keyword>
<feature type="transmembrane region" description="Helical" evidence="1">
    <location>
        <begin position="23"/>
        <end position="43"/>
    </location>
</feature>
<dbReference type="EMBL" id="JAYRBN010000116">
    <property type="protein sequence ID" value="KAL2721414.1"/>
    <property type="molecule type" value="Genomic_DNA"/>
</dbReference>
<dbReference type="AlphaFoldDB" id="A0ABD2ALC8"/>
<evidence type="ECO:0000313" key="3">
    <source>
        <dbReference type="Proteomes" id="UP001607303"/>
    </source>
</evidence>
<evidence type="ECO:0000313" key="2">
    <source>
        <dbReference type="EMBL" id="KAL2721414.1"/>
    </source>
</evidence>
<feature type="transmembrane region" description="Helical" evidence="1">
    <location>
        <begin position="88"/>
        <end position="108"/>
    </location>
</feature>
<evidence type="ECO:0008006" key="4">
    <source>
        <dbReference type="Google" id="ProtNLM"/>
    </source>
</evidence>
<dbReference type="Proteomes" id="UP001607303">
    <property type="component" value="Unassembled WGS sequence"/>
</dbReference>
<keyword evidence="3" id="KW-1185">Reference proteome</keyword>
<proteinExistence type="predicted"/>
<evidence type="ECO:0000256" key="1">
    <source>
        <dbReference type="SAM" id="Phobius"/>
    </source>
</evidence>
<protein>
    <recommendedName>
        <fullName evidence="4">Maturase K</fullName>
    </recommendedName>
</protein>
<name>A0ABD2ALC8_VESMC</name>
<reference evidence="2 3" key="1">
    <citation type="journal article" date="2024" name="Ann. Entomol. Soc. Am.">
        <title>Genomic analyses of the southern and eastern yellowjacket wasps (Hymenoptera: Vespidae) reveal evolutionary signatures of social life.</title>
        <authorList>
            <person name="Catto M.A."/>
            <person name="Caine P.B."/>
            <person name="Orr S.E."/>
            <person name="Hunt B.G."/>
            <person name="Goodisman M.A.D."/>
        </authorList>
    </citation>
    <scope>NUCLEOTIDE SEQUENCE [LARGE SCALE GENOMIC DNA]</scope>
    <source>
        <strain evidence="2">232</strain>
        <tissue evidence="2">Head and thorax</tissue>
    </source>
</reference>